<name>A0A9K3KVV9_9STRA</name>
<feature type="region of interest" description="Disordered" evidence="1">
    <location>
        <begin position="991"/>
        <end position="1060"/>
    </location>
</feature>
<feature type="compositionally biased region" description="Low complexity" evidence="1">
    <location>
        <begin position="214"/>
        <end position="227"/>
    </location>
</feature>
<evidence type="ECO:0000313" key="3">
    <source>
        <dbReference type="EMBL" id="KAG7350960.1"/>
    </source>
</evidence>
<feature type="compositionally biased region" description="Polar residues" evidence="1">
    <location>
        <begin position="239"/>
        <end position="257"/>
    </location>
</feature>
<proteinExistence type="predicted"/>
<feature type="compositionally biased region" description="Low complexity" evidence="1">
    <location>
        <begin position="1"/>
        <end position="18"/>
    </location>
</feature>
<feature type="compositionally biased region" description="Pro residues" evidence="1">
    <location>
        <begin position="1024"/>
        <end position="1038"/>
    </location>
</feature>
<keyword evidence="2" id="KW-1133">Transmembrane helix</keyword>
<keyword evidence="4" id="KW-1185">Reference proteome</keyword>
<feature type="region of interest" description="Disordered" evidence="1">
    <location>
        <begin position="80"/>
        <end position="103"/>
    </location>
</feature>
<feature type="region of interest" description="Disordered" evidence="1">
    <location>
        <begin position="472"/>
        <end position="543"/>
    </location>
</feature>
<gene>
    <name evidence="3" type="ORF">IV203_010320</name>
</gene>
<accession>A0A9K3KVV9</accession>
<feature type="region of interest" description="Disordered" evidence="1">
    <location>
        <begin position="134"/>
        <end position="162"/>
    </location>
</feature>
<feature type="compositionally biased region" description="Basic and acidic residues" evidence="1">
    <location>
        <begin position="738"/>
        <end position="755"/>
    </location>
</feature>
<sequence>MTDQFSHYSFSSASQTSSSRKRPRRLRVKKYVEGFENSGGDRGILVSSSIDMAGQISSVADNPEYHYDNNNVLDSLSRQSSISSHNSTSFHNGTSGGVNGSRLSHSESLFHSAKPNILGRIRHSLAAEEVMALQGPTQESAEKTRNTTSAPPARLLSDHSSSDGDEIIVSQHEQFGQTVDGAFPSRTNPIKEHMSQESVASPEIRSTSINNTTSASLSSHSQQISVSDEASESKDPASSIASSAATENARNTSHMLIRSQYPSLNTSITDSDEAWDRVVDAQSDVPDDDYHEVEHNIDATVVPPSPIRPFTARTLSTEMSSTTRYEAYRATVERNFFRDEKPWAAITDAATSNIQVKAPPPRATPVSYARKEEPQEESQIDEDDDVHSTQKDDTGQEMVKQHFAIELRGTNHPFKSSGGHCIMENSTTTSDGDNPSIYQDISFDQSLSSPQRSRDDDDDGGFPSTAAILQFARANTPMSSPGDSKESRDEESDNNDDNVNSQSSSGEEYEIDIDGDVDYDEQQCNSPNWQLEKNGEDDRGAAGGLMTATISQTENFGDLPAPEVFQEQDTESQRMIDVRSINDGYHAGTQQPRAKSLDYLSSEPSSSRKSKRFQLWKDHGVYIRSSDSPSVSSRSSAATEPIPVVMIRRESIYDKNASAQWRKMLGSLFRWRYPEPEQTGDTERIESVLVRKGVDDEEHGVSKSLPLQMPDDEEEERKKRARLLAAAALFKKDDLHHHEETEKVVSQPDPHDPKSFHASLAAAAALLAAKRQQRMEGTEGNYENSKCANADTETNVTQGSLAAQVAMLARNKSTTRSAEEFDKLYKKEPQKKEEPRLMVQLRPVKKDRSIEEKKTEETNDSAPALMVQLRPVSSRVEQQIEVPFEPKSVLSQAIPAKEPEPEVSNEKETRPSHTLGGFGVPGKRLEAYQAFSEPSSVVSSVTNVEPVYYKEQTPVSADMSRHCVKFVVALLLMAAIALPVYFLVFADETEGAPSPGTGDTPSPFATPTPSAMSPPQPTNILPSPVSPLPSQGPQPLPSEMPSVNISEPTPSPAQELENLLTSAWPPLEAVFNNPESVSSP</sequence>
<evidence type="ECO:0000256" key="1">
    <source>
        <dbReference type="SAM" id="MobiDB-lite"/>
    </source>
</evidence>
<feature type="compositionally biased region" description="Acidic residues" evidence="1">
    <location>
        <begin position="374"/>
        <end position="385"/>
    </location>
</feature>
<dbReference type="Proteomes" id="UP000693970">
    <property type="component" value="Unassembled WGS sequence"/>
</dbReference>
<dbReference type="EMBL" id="JAGRRH010000018">
    <property type="protein sequence ID" value="KAG7350960.1"/>
    <property type="molecule type" value="Genomic_DNA"/>
</dbReference>
<organism evidence="3 4">
    <name type="scientific">Nitzschia inconspicua</name>
    <dbReference type="NCBI Taxonomy" id="303405"/>
    <lineage>
        <taxon>Eukaryota</taxon>
        <taxon>Sar</taxon>
        <taxon>Stramenopiles</taxon>
        <taxon>Ochrophyta</taxon>
        <taxon>Bacillariophyta</taxon>
        <taxon>Bacillariophyceae</taxon>
        <taxon>Bacillariophycidae</taxon>
        <taxon>Bacillariales</taxon>
        <taxon>Bacillariaceae</taxon>
        <taxon>Nitzschia</taxon>
    </lineage>
</organism>
<feature type="compositionally biased region" description="Basic and acidic residues" evidence="1">
    <location>
        <begin position="897"/>
        <end position="911"/>
    </location>
</feature>
<feature type="compositionally biased region" description="Acidic residues" evidence="1">
    <location>
        <begin position="507"/>
        <end position="521"/>
    </location>
</feature>
<feature type="region of interest" description="Disordered" evidence="1">
    <location>
        <begin position="584"/>
        <end position="611"/>
    </location>
</feature>
<feature type="compositionally biased region" description="Basic and acidic residues" evidence="1">
    <location>
        <begin position="386"/>
        <end position="396"/>
    </location>
</feature>
<feature type="compositionally biased region" description="Low complexity" evidence="1">
    <location>
        <begin position="1000"/>
        <end position="1011"/>
    </location>
</feature>
<reference evidence="3" key="1">
    <citation type="journal article" date="2021" name="Sci. Rep.">
        <title>Diploid genomic architecture of Nitzschia inconspicua, an elite biomass production diatom.</title>
        <authorList>
            <person name="Oliver A."/>
            <person name="Podell S."/>
            <person name="Pinowska A."/>
            <person name="Traller J.C."/>
            <person name="Smith S.R."/>
            <person name="McClure R."/>
            <person name="Beliaev A."/>
            <person name="Bohutskyi P."/>
            <person name="Hill E.A."/>
            <person name="Rabines A."/>
            <person name="Zheng H."/>
            <person name="Allen L.Z."/>
            <person name="Kuo A."/>
            <person name="Grigoriev I.V."/>
            <person name="Allen A.E."/>
            <person name="Hazlebeck D."/>
            <person name="Allen E.E."/>
        </authorList>
    </citation>
    <scope>NUCLEOTIDE SEQUENCE</scope>
    <source>
        <strain evidence="3">Hildebrandi</strain>
    </source>
</reference>
<comment type="caution">
    <text evidence="3">The sequence shown here is derived from an EMBL/GenBank/DDBJ whole genome shotgun (WGS) entry which is preliminary data.</text>
</comment>
<feature type="compositionally biased region" description="Low complexity" evidence="1">
    <location>
        <begin position="597"/>
        <end position="607"/>
    </location>
</feature>
<protein>
    <submittedName>
        <fullName evidence="3">Uncharacterized protein</fullName>
    </submittedName>
</protein>
<feature type="region of interest" description="Disordered" evidence="1">
    <location>
        <begin position="738"/>
        <end position="758"/>
    </location>
</feature>
<keyword evidence="2" id="KW-0472">Membrane</keyword>
<keyword evidence="2" id="KW-0812">Transmembrane</keyword>
<dbReference type="AlphaFoldDB" id="A0A9K3KVV9"/>
<evidence type="ECO:0000313" key="4">
    <source>
        <dbReference type="Proteomes" id="UP000693970"/>
    </source>
</evidence>
<feature type="region of interest" description="Disordered" evidence="1">
    <location>
        <begin position="408"/>
        <end position="440"/>
    </location>
</feature>
<feature type="region of interest" description="Disordered" evidence="1">
    <location>
        <begin position="445"/>
        <end position="464"/>
    </location>
</feature>
<feature type="region of interest" description="Disordered" evidence="1">
    <location>
        <begin position="174"/>
        <end position="257"/>
    </location>
</feature>
<feature type="region of interest" description="Disordered" evidence="1">
    <location>
        <begin position="1"/>
        <end position="26"/>
    </location>
</feature>
<feature type="region of interest" description="Disordered" evidence="1">
    <location>
        <begin position="352"/>
        <end position="396"/>
    </location>
</feature>
<feature type="transmembrane region" description="Helical" evidence="2">
    <location>
        <begin position="966"/>
        <end position="986"/>
    </location>
</feature>
<feature type="compositionally biased region" description="Polar residues" evidence="1">
    <location>
        <begin position="424"/>
        <end position="440"/>
    </location>
</feature>
<feature type="region of interest" description="Disordered" evidence="1">
    <location>
        <begin position="697"/>
        <end position="716"/>
    </location>
</feature>
<evidence type="ECO:0000256" key="2">
    <source>
        <dbReference type="SAM" id="Phobius"/>
    </source>
</evidence>
<feature type="region of interest" description="Disordered" evidence="1">
    <location>
        <begin position="892"/>
        <end position="918"/>
    </location>
</feature>
<feature type="compositionally biased region" description="Polar residues" evidence="1">
    <location>
        <begin position="522"/>
        <end position="531"/>
    </location>
</feature>
<feature type="compositionally biased region" description="Low complexity" evidence="1">
    <location>
        <begin position="80"/>
        <end position="89"/>
    </location>
</feature>
<reference evidence="3" key="2">
    <citation type="submission" date="2021-04" db="EMBL/GenBank/DDBJ databases">
        <authorList>
            <person name="Podell S."/>
        </authorList>
    </citation>
    <scope>NUCLEOTIDE SEQUENCE</scope>
    <source>
        <strain evidence="3">Hildebrandi</strain>
    </source>
</reference>
<feature type="compositionally biased region" description="Polar residues" evidence="1">
    <location>
        <begin position="196"/>
        <end position="213"/>
    </location>
</feature>